<protein>
    <submittedName>
        <fullName evidence="3">Uncharacterized protein</fullName>
    </submittedName>
</protein>
<evidence type="ECO:0000256" key="1">
    <source>
        <dbReference type="SAM" id="MobiDB-lite"/>
    </source>
</evidence>
<evidence type="ECO:0000313" key="3">
    <source>
        <dbReference type="EMBL" id="VDN11532.1"/>
    </source>
</evidence>
<feature type="chain" id="PRO_5018041125" evidence="2">
    <location>
        <begin position="22"/>
        <end position="128"/>
    </location>
</feature>
<name>A0A3P7NSS8_DIBLA</name>
<feature type="non-terminal residue" evidence="3">
    <location>
        <position position="128"/>
    </location>
</feature>
<evidence type="ECO:0000256" key="2">
    <source>
        <dbReference type="SAM" id="SignalP"/>
    </source>
</evidence>
<reference evidence="3 4" key="1">
    <citation type="submission" date="2018-11" db="EMBL/GenBank/DDBJ databases">
        <authorList>
            <consortium name="Pathogen Informatics"/>
        </authorList>
    </citation>
    <scope>NUCLEOTIDE SEQUENCE [LARGE SCALE GENOMIC DNA]</scope>
</reference>
<gene>
    <name evidence="3" type="ORF">DILT_LOCUS7363</name>
</gene>
<evidence type="ECO:0000313" key="4">
    <source>
        <dbReference type="Proteomes" id="UP000281553"/>
    </source>
</evidence>
<organism evidence="3 4">
    <name type="scientific">Dibothriocephalus latus</name>
    <name type="common">Fish tapeworm</name>
    <name type="synonym">Diphyllobothrium latum</name>
    <dbReference type="NCBI Taxonomy" id="60516"/>
    <lineage>
        <taxon>Eukaryota</taxon>
        <taxon>Metazoa</taxon>
        <taxon>Spiralia</taxon>
        <taxon>Lophotrochozoa</taxon>
        <taxon>Platyhelminthes</taxon>
        <taxon>Cestoda</taxon>
        <taxon>Eucestoda</taxon>
        <taxon>Diphyllobothriidea</taxon>
        <taxon>Diphyllobothriidae</taxon>
        <taxon>Dibothriocephalus</taxon>
    </lineage>
</organism>
<keyword evidence="4" id="KW-1185">Reference proteome</keyword>
<feature type="compositionally biased region" description="Polar residues" evidence="1">
    <location>
        <begin position="68"/>
        <end position="85"/>
    </location>
</feature>
<dbReference type="AlphaFoldDB" id="A0A3P7NSS8"/>
<accession>A0A3P7NSS8</accession>
<sequence>MGLSGLEFVWILVTSSRNATALDDEGGGNNIYGLGAVVSHAISHEHAGERLLQEKKMRSLKQGLHSPDVSNSAADSSSETVTETALQAKYENWKRQMKRRKRLRVEEERKEEEEEYQPSTKRISSAVL</sequence>
<keyword evidence="2" id="KW-0732">Signal</keyword>
<feature type="signal peptide" evidence="2">
    <location>
        <begin position="1"/>
        <end position="21"/>
    </location>
</feature>
<dbReference type="EMBL" id="UYRU01051661">
    <property type="protein sequence ID" value="VDN11532.1"/>
    <property type="molecule type" value="Genomic_DNA"/>
</dbReference>
<proteinExistence type="predicted"/>
<feature type="region of interest" description="Disordered" evidence="1">
    <location>
        <begin position="58"/>
        <end position="128"/>
    </location>
</feature>
<feature type="compositionally biased region" description="Polar residues" evidence="1">
    <location>
        <begin position="117"/>
        <end position="128"/>
    </location>
</feature>
<dbReference type="Proteomes" id="UP000281553">
    <property type="component" value="Unassembled WGS sequence"/>
</dbReference>